<dbReference type="PATRIC" id="fig|1132509.6.peg.2862"/>
<reference evidence="1 2" key="1">
    <citation type="journal article" date="2014" name="PLoS Genet.">
        <title>Phylogenetically driven sequencing of extremely halophilic archaea reveals strategies for static and dynamic osmo-response.</title>
        <authorList>
            <person name="Becker E.A."/>
            <person name="Seitzer P.M."/>
            <person name="Tritt A."/>
            <person name="Larsen D."/>
            <person name="Krusor M."/>
            <person name="Yao A.I."/>
            <person name="Wu D."/>
            <person name="Madern D."/>
            <person name="Eisen J.A."/>
            <person name="Darling A.E."/>
            <person name="Facciotti M.T."/>
        </authorList>
    </citation>
    <scope>NUCLEOTIDE SEQUENCE [LARGE SCALE GENOMIC DNA]</scope>
    <source>
        <strain evidence="1 2">100A6</strain>
    </source>
</reference>
<comment type="caution">
    <text evidence="1">The sequence shown here is derived from an EMBL/GenBank/DDBJ whole genome shotgun (WGS) entry which is preliminary data.</text>
</comment>
<name>M0LWD9_9EURY</name>
<keyword evidence="2" id="KW-1185">Reference proteome</keyword>
<evidence type="ECO:0000313" key="2">
    <source>
        <dbReference type="Proteomes" id="UP000011566"/>
    </source>
</evidence>
<evidence type="ECO:0000313" key="1">
    <source>
        <dbReference type="EMBL" id="EMA37786.1"/>
    </source>
</evidence>
<sequence length="114" mass="13603">MGARSRWPCVIHRFHKNARKRLRELETRPLIKHCVCAPYDHAHNARIDEDIYAQRSMTETVNSAMKRSLGYVVRACDWWRVPRDRSDVYCLQHQTLRHTVKSTALQRFNRAKQT</sequence>
<proteinExistence type="predicted"/>
<dbReference type="AlphaFoldDB" id="M0LWD9"/>
<gene>
    <name evidence="1" type="ORF">C447_12460</name>
</gene>
<organism evidence="1 2">
    <name type="scientific">Halococcus hamelinensis 100A6</name>
    <dbReference type="NCBI Taxonomy" id="1132509"/>
    <lineage>
        <taxon>Archaea</taxon>
        <taxon>Methanobacteriati</taxon>
        <taxon>Methanobacteriota</taxon>
        <taxon>Stenosarchaea group</taxon>
        <taxon>Halobacteria</taxon>
        <taxon>Halobacteriales</taxon>
        <taxon>Halococcaceae</taxon>
        <taxon>Halococcus</taxon>
    </lineage>
</organism>
<dbReference type="Proteomes" id="UP000011566">
    <property type="component" value="Unassembled WGS sequence"/>
</dbReference>
<dbReference type="eggNOG" id="arCOG02751">
    <property type="taxonomic scope" value="Archaea"/>
</dbReference>
<dbReference type="EMBL" id="AOMB01000033">
    <property type="protein sequence ID" value="EMA37786.1"/>
    <property type="molecule type" value="Genomic_DNA"/>
</dbReference>
<protein>
    <submittedName>
        <fullName evidence="1">ISH9-type transposase ISHwa3</fullName>
    </submittedName>
</protein>
<accession>M0LWD9</accession>